<evidence type="ECO:0000313" key="1">
    <source>
        <dbReference type="EMBL" id="EGN97477.1"/>
    </source>
</evidence>
<accession>F8Q2R5</accession>
<gene>
    <name evidence="1" type="ORF">SERLA73DRAFT_124170</name>
</gene>
<dbReference type="Proteomes" id="UP000008063">
    <property type="component" value="Unassembled WGS sequence"/>
</dbReference>
<protein>
    <submittedName>
        <fullName evidence="1">Uncharacterized protein</fullName>
    </submittedName>
</protein>
<dbReference type="InParanoid" id="F8Q2R5"/>
<evidence type="ECO:0000313" key="2">
    <source>
        <dbReference type="Proteomes" id="UP000008063"/>
    </source>
</evidence>
<dbReference type="HOGENOM" id="CLU_2741608_0_0_1"/>
<keyword evidence="2" id="KW-1185">Reference proteome</keyword>
<reference evidence="2" key="1">
    <citation type="journal article" date="2011" name="Science">
        <title>The plant cell wall-decomposing machinery underlies the functional diversity of forest fungi.</title>
        <authorList>
            <person name="Eastwood D.C."/>
            <person name="Floudas D."/>
            <person name="Binder M."/>
            <person name="Majcherczyk A."/>
            <person name="Schneider P."/>
            <person name="Aerts A."/>
            <person name="Asiegbu F.O."/>
            <person name="Baker S.E."/>
            <person name="Barry K."/>
            <person name="Bendiksby M."/>
            <person name="Blumentritt M."/>
            <person name="Coutinho P.M."/>
            <person name="Cullen D."/>
            <person name="de Vries R.P."/>
            <person name="Gathman A."/>
            <person name="Goodell B."/>
            <person name="Henrissat B."/>
            <person name="Ihrmark K."/>
            <person name="Kauserud H."/>
            <person name="Kohler A."/>
            <person name="LaButti K."/>
            <person name="Lapidus A."/>
            <person name="Lavin J.L."/>
            <person name="Lee Y.-H."/>
            <person name="Lindquist E."/>
            <person name="Lilly W."/>
            <person name="Lucas S."/>
            <person name="Morin E."/>
            <person name="Murat C."/>
            <person name="Oguiza J.A."/>
            <person name="Park J."/>
            <person name="Pisabarro A.G."/>
            <person name="Riley R."/>
            <person name="Rosling A."/>
            <person name="Salamov A."/>
            <person name="Schmidt O."/>
            <person name="Schmutz J."/>
            <person name="Skrede I."/>
            <person name="Stenlid J."/>
            <person name="Wiebenga A."/>
            <person name="Xie X."/>
            <person name="Kuees U."/>
            <person name="Hibbett D.S."/>
            <person name="Hoffmeister D."/>
            <person name="Hoegberg N."/>
            <person name="Martin F."/>
            <person name="Grigoriev I.V."/>
            <person name="Watkinson S.C."/>
        </authorList>
    </citation>
    <scope>NUCLEOTIDE SEQUENCE [LARGE SCALE GENOMIC DNA]</scope>
    <source>
        <strain evidence="2">strain S7.3</strain>
    </source>
</reference>
<dbReference type="EMBL" id="GL945482">
    <property type="protein sequence ID" value="EGN97477.1"/>
    <property type="molecule type" value="Genomic_DNA"/>
</dbReference>
<organism evidence="2">
    <name type="scientific">Serpula lacrymans var. lacrymans (strain S7.3)</name>
    <name type="common">Dry rot fungus</name>
    <dbReference type="NCBI Taxonomy" id="936435"/>
    <lineage>
        <taxon>Eukaryota</taxon>
        <taxon>Fungi</taxon>
        <taxon>Dikarya</taxon>
        <taxon>Basidiomycota</taxon>
        <taxon>Agaricomycotina</taxon>
        <taxon>Agaricomycetes</taxon>
        <taxon>Agaricomycetidae</taxon>
        <taxon>Boletales</taxon>
        <taxon>Coniophorineae</taxon>
        <taxon>Serpulaceae</taxon>
        <taxon>Serpula</taxon>
    </lineage>
</organism>
<name>F8Q2R5_SERL3</name>
<proteinExistence type="predicted"/>
<sequence>MSIFLRSLPEDILEGLFQSRQVKTIVPLKIPASPAMSSTPTGSAYCSIPPGDLERRVPFSEYSGPADLALG</sequence>
<dbReference type="AlphaFoldDB" id="F8Q2R5"/>